<comment type="caution">
    <text evidence="2">The sequence shown here is derived from an EMBL/GenBank/DDBJ whole genome shotgun (WGS) entry which is preliminary data.</text>
</comment>
<organism evidence="2 3">
    <name type="scientific">Candidatus Terrybacteria bacterium CG10_big_fil_rev_8_21_14_0_10_41_10</name>
    <dbReference type="NCBI Taxonomy" id="1975026"/>
    <lineage>
        <taxon>Bacteria</taxon>
        <taxon>Candidatus Terryibacteriota</taxon>
    </lineage>
</organism>
<sequence>MFNPKTKRIEEIAKLFPEIIKELEIIFDGNTNVYIDWANVIHWQERLGFHIHLGRLKQFIDSFPSIKVTRLYAGTLQGNEKSEKSIKEYEKFGYAVKTKSVKIMKMSINTSSIPANSPSLLENFIKKCLLSKLNIETIEFLNKKLADFNKQGFTYIEDRKCNFDVEIGRDMLRDFDKDDLNTFILWSGDSDFADPISQLIKDGKKIFLFATAREVSYELNEIGIPVFDIKKIKEFICWPKEIPQGIKDKINKE</sequence>
<evidence type="ECO:0000313" key="2">
    <source>
        <dbReference type="EMBL" id="PJE73588.1"/>
    </source>
</evidence>
<dbReference type="Pfam" id="PF01936">
    <property type="entry name" value="NYN"/>
    <property type="match status" value="1"/>
</dbReference>
<accession>A0A2M8LAF4</accession>
<dbReference type="GO" id="GO:0004540">
    <property type="term" value="F:RNA nuclease activity"/>
    <property type="evidence" value="ECO:0007669"/>
    <property type="project" value="InterPro"/>
</dbReference>
<dbReference type="EMBL" id="PFER01000027">
    <property type="protein sequence ID" value="PJE73588.1"/>
    <property type="molecule type" value="Genomic_DNA"/>
</dbReference>
<dbReference type="PANTHER" id="PTHR35458:SF8">
    <property type="entry name" value="SLR0650 PROTEIN"/>
    <property type="match status" value="1"/>
</dbReference>
<feature type="domain" description="NYN" evidence="1">
    <location>
        <begin position="152"/>
        <end position="217"/>
    </location>
</feature>
<proteinExistence type="predicted"/>
<dbReference type="Gene3D" id="3.40.50.1010">
    <property type="entry name" value="5'-nuclease"/>
    <property type="match status" value="1"/>
</dbReference>
<dbReference type="InterPro" id="IPR021139">
    <property type="entry name" value="NYN"/>
</dbReference>
<dbReference type="Proteomes" id="UP000230959">
    <property type="component" value="Unassembled WGS sequence"/>
</dbReference>
<dbReference type="AlphaFoldDB" id="A0A2M8LAF4"/>
<dbReference type="InterPro" id="IPR047140">
    <property type="entry name" value="LabA"/>
</dbReference>
<dbReference type="PANTHER" id="PTHR35458">
    <property type="entry name" value="SLR0755 PROTEIN"/>
    <property type="match status" value="1"/>
</dbReference>
<reference evidence="3" key="1">
    <citation type="submission" date="2017-09" db="EMBL/GenBank/DDBJ databases">
        <title>Depth-based differentiation of microbial function through sediment-hosted aquifers and enrichment of novel symbionts in the deep terrestrial subsurface.</title>
        <authorList>
            <person name="Probst A.J."/>
            <person name="Ladd B."/>
            <person name="Jarett J.K."/>
            <person name="Geller-Mcgrath D.E."/>
            <person name="Sieber C.M.K."/>
            <person name="Emerson J.B."/>
            <person name="Anantharaman K."/>
            <person name="Thomas B.C."/>
            <person name="Malmstrom R."/>
            <person name="Stieglmeier M."/>
            <person name="Klingl A."/>
            <person name="Woyke T."/>
            <person name="Ryan C.M."/>
            <person name="Banfield J.F."/>
        </authorList>
    </citation>
    <scope>NUCLEOTIDE SEQUENCE [LARGE SCALE GENOMIC DNA]</scope>
</reference>
<protein>
    <recommendedName>
        <fullName evidence="1">NYN domain-containing protein</fullName>
    </recommendedName>
</protein>
<evidence type="ECO:0000259" key="1">
    <source>
        <dbReference type="Pfam" id="PF01936"/>
    </source>
</evidence>
<evidence type="ECO:0000313" key="3">
    <source>
        <dbReference type="Proteomes" id="UP000230959"/>
    </source>
</evidence>
<name>A0A2M8LAF4_9BACT</name>
<gene>
    <name evidence="2" type="ORF">COV02_01825</name>
</gene>